<dbReference type="RefSeq" id="WP_191191372.1">
    <property type="nucleotide sequence ID" value="NZ_JACWMY010000014.1"/>
</dbReference>
<gene>
    <name evidence="2" type="ORF">IDJ77_23180</name>
</gene>
<evidence type="ECO:0000256" key="1">
    <source>
        <dbReference type="SAM" id="SignalP"/>
    </source>
</evidence>
<accession>A0ABR7WWS7</accession>
<dbReference type="Proteomes" id="UP000606600">
    <property type="component" value="Unassembled WGS sequence"/>
</dbReference>
<comment type="caution">
    <text evidence="2">The sequence shown here is derived from an EMBL/GenBank/DDBJ whole genome shotgun (WGS) entry which is preliminary data.</text>
</comment>
<feature type="signal peptide" evidence="1">
    <location>
        <begin position="1"/>
        <end position="21"/>
    </location>
</feature>
<sequence>MKIKLIIVAIGLLAFTGDALTQLNVDGKEANEYMFQAVKTSNVYFKTDLVDKARSLPVDVRVACTRELVQLAKAYTQTDAFASDYKKFRNKQLYGKAKRFGMPSVSGLLNKAKDKVLNGDNGEQSYPGDPQEMVKKRLEEFMKVTAEVDFSAKTANGEFIDEEYRRKPGQWKMYYRAGKPVITAAREEVAAWLKEL</sequence>
<keyword evidence="1" id="KW-0732">Signal</keyword>
<evidence type="ECO:0000313" key="3">
    <source>
        <dbReference type="Proteomes" id="UP000606600"/>
    </source>
</evidence>
<proteinExistence type="predicted"/>
<reference evidence="2 3" key="1">
    <citation type="submission" date="2020-09" db="EMBL/GenBank/DDBJ databases">
        <title>Novel species of Mucilaginibacter isolated from a glacier on the Tibetan Plateau.</title>
        <authorList>
            <person name="Liu Q."/>
            <person name="Xin Y.-H."/>
        </authorList>
    </citation>
    <scope>NUCLEOTIDE SEQUENCE [LARGE SCALE GENOMIC DNA]</scope>
    <source>
        <strain evidence="2 3">ZT4R22</strain>
    </source>
</reference>
<organism evidence="2 3">
    <name type="scientific">Mucilaginibacter pankratovii</name>
    <dbReference type="NCBI Taxonomy" id="2772110"/>
    <lineage>
        <taxon>Bacteria</taxon>
        <taxon>Pseudomonadati</taxon>
        <taxon>Bacteroidota</taxon>
        <taxon>Sphingobacteriia</taxon>
        <taxon>Sphingobacteriales</taxon>
        <taxon>Sphingobacteriaceae</taxon>
        <taxon>Mucilaginibacter</taxon>
    </lineage>
</organism>
<keyword evidence="3" id="KW-1185">Reference proteome</keyword>
<evidence type="ECO:0000313" key="2">
    <source>
        <dbReference type="EMBL" id="MBD1366734.1"/>
    </source>
</evidence>
<protein>
    <submittedName>
        <fullName evidence="2">Uncharacterized protein</fullName>
    </submittedName>
</protein>
<name>A0ABR7WWS7_9SPHI</name>
<dbReference type="EMBL" id="JACWMY010000014">
    <property type="protein sequence ID" value="MBD1366734.1"/>
    <property type="molecule type" value="Genomic_DNA"/>
</dbReference>
<feature type="chain" id="PRO_5047130575" evidence="1">
    <location>
        <begin position="22"/>
        <end position="196"/>
    </location>
</feature>